<proteinExistence type="predicted"/>
<dbReference type="InterPro" id="IPR036410">
    <property type="entry name" value="HSP_DnaJ_Cys-rich_dom_sf"/>
</dbReference>
<gene>
    <name evidence="1" type="ORF">QJS04_geneDACA009458</name>
</gene>
<dbReference type="EMBL" id="JAUJYN010000009">
    <property type="protein sequence ID" value="KAK1264317.1"/>
    <property type="molecule type" value="Genomic_DNA"/>
</dbReference>
<dbReference type="Proteomes" id="UP001179952">
    <property type="component" value="Unassembled WGS sequence"/>
</dbReference>
<reference evidence="1" key="2">
    <citation type="submission" date="2023-06" db="EMBL/GenBank/DDBJ databases">
        <authorList>
            <person name="Ma L."/>
            <person name="Liu K.-W."/>
            <person name="Li Z."/>
            <person name="Hsiao Y.-Y."/>
            <person name="Qi Y."/>
            <person name="Fu T."/>
            <person name="Tang G."/>
            <person name="Zhang D."/>
            <person name="Sun W.-H."/>
            <person name="Liu D.-K."/>
            <person name="Li Y."/>
            <person name="Chen G.-Z."/>
            <person name="Liu X.-D."/>
            <person name="Liao X.-Y."/>
            <person name="Jiang Y.-T."/>
            <person name="Yu X."/>
            <person name="Hao Y."/>
            <person name="Huang J."/>
            <person name="Zhao X.-W."/>
            <person name="Ke S."/>
            <person name="Chen Y.-Y."/>
            <person name="Wu W.-L."/>
            <person name="Hsu J.-L."/>
            <person name="Lin Y.-F."/>
            <person name="Huang M.-D."/>
            <person name="Li C.-Y."/>
            <person name="Huang L."/>
            <person name="Wang Z.-W."/>
            <person name="Zhao X."/>
            <person name="Zhong W.-Y."/>
            <person name="Peng D.-H."/>
            <person name="Ahmad S."/>
            <person name="Lan S."/>
            <person name="Zhang J.-S."/>
            <person name="Tsai W.-C."/>
            <person name="Van De Peer Y."/>
            <person name="Liu Z.-J."/>
        </authorList>
    </citation>
    <scope>NUCLEOTIDE SEQUENCE</scope>
    <source>
        <strain evidence="1">SCP</strain>
        <tissue evidence="1">Leaves</tissue>
    </source>
</reference>
<keyword evidence="2" id="KW-1185">Reference proteome</keyword>
<evidence type="ECO:0000313" key="2">
    <source>
        <dbReference type="Proteomes" id="UP001179952"/>
    </source>
</evidence>
<dbReference type="AlphaFoldDB" id="A0AAV9AJS9"/>
<organism evidence="1 2">
    <name type="scientific">Acorus gramineus</name>
    <name type="common">Dwarf sweet flag</name>
    <dbReference type="NCBI Taxonomy" id="55184"/>
    <lineage>
        <taxon>Eukaryota</taxon>
        <taxon>Viridiplantae</taxon>
        <taxon>Streptophyta</taxon>
        <taxon>Embryophyta</taxon>
        <taxon>Tracheophyta</taxon>
        <taxon>Spermatophyta</taxon>
        <taxon>Magnoliopsida</taxon>
        <taxon>Liliopsida</taxon>
        <taxon>Acoraceae</taxon>
        <taxon>Acorus</taxon>
    </lineage>
</organism>
<dbReference type="SUPFAM" id="SSF57938">
    <property type="entry name" value="DnaJ/Hsp40 cysteine-rich domain"/>
    <property type="match status" value="1"/>
</dbReference>
<accession>A0AAV9AJS9</accession>
<evidence type="ECO:0000313" key="1">
    <source>
        <dbReference type="EMBL" id="KAK1264317.1"/>
    </source>
</evidence>
<dbReference type="PANTHER" id="PTHR15852:SF13">
    <property type="entry name" value="DNAJ_HSP40 CYSTEINE-RICH DOMAIN SUPERFAMILY PROTEIN"/>
    <property type="match status" value="1"/>
</dbReference>
<protein>
    <submittedName>
        <fullName evidence="1">Uncharacterized protein</fullName>
    </submittedName>
</protein>
<sequence length="160" mass="17027">MEISINFASISSFNPSPARQFRPYQINRGGSVTGFRGFSGNKSTPRFNSNWIRSSSVRDLQGCKSKLESLYCYDKSVPEEIIEKPVGLSLDEKNIGNNPRCTGCQAKGAVLCATCSGSGLYIDSIMESQGIIVKVRCLGCGGTGNIMCPGCGGRGHLGSS</sequence>
<comment type="caution">
    <text evidence="1">The sequence shown here is derived from an EMBL/GenBank/DDBJ whole genome shotgun (WGS) entry which is preliminary data.</text>
</comment>
<name>A0AAV9AJS9_ACOGR</name>
<dbReference type="PANTHER" id="PTHR15852">
    <property type="entry name" value="PLASTID TRANSCRIPTIONALLY ACTIVE PROTEIN"/>
    <property type="match status" value="1"/>
</dbReference>
<reference evidence="1" key="1">
    <citation type="journal article" date="2023" name="Nat. Commun.">
        <title>Diploid and tetraploid genomes of Acorus and the evolution of monocots.</title>
        <authorList>
            <person name="Ma L."/>
            <person name="Liu K.W."/>
            <person name="Li Z."/>
            <person name="Hsiao Y.Y."/>
            <person name="Qi Y."/>
            <person name="Fu T."/>
            <person name="Tang G.D."/>
            <person name="Zhang D."/>
            <person name="Sun W.H."/>
            <person name="Liu D.K."/>
            <person name="Li Y."/>
            <person name="Chen G.Z."/>
            <person name="Liu X.D."/>
            <person name="Liao X.Y."/>
            <person name="Jiang Y.T."/>
            <person name="Yu X."/>
            <person name="Hao Y."/>
            <person name="Huang J."/>
            <person name="Zhao X.W."/>
            <person name="Ke S."/>
            <person name="Chen Y.Y."/>
            <person name="Wu W.L."/>
            <person name="Hsu J.L."/>
            <person name="Lin Y.F."/>
            <person name="Huang M.D."/>
            <person name="Li C.Y."/>
            <person name="Huang L."/>
            <person name="Wang Z.W."/>
            <person name="Zhao X."/>
            <person name="Zhong W.Y."/>
            <person name="Peng D.H."/>
            <person name="Ahmad S."/>
            <person name="Lan S."/>
            <person name="Zhang J.S."/>
            <person name="Tsai W.C."/>
            <person name="Van de Peer Y."/>
            <person name="Liu Z.J."/>
        </authorList>
    </citation>
    <scope>NUCLEOTIDE SEQUENCE</scope>
    <source>
        <strain evidence="1">SCP</strain>
    </source>
</reference>